<dbReference type="EnsemblPlants" id="AVESA.00010b.r2.3AG0449420.1">
    <property type="protein sequence ID" value="AVESA.00010b.r2.3AG0449420.1.CDS"/>
    <property type="gene ID" value="AVESA.00010b.r2.3AG0449420"/>
</dbReference>
<name>A0ACD5VL47_AVESA</name>
<sequence length="1181" mass="131146">MQDDAALRTPFKTSGSNSTLKIEIDDPGLEAIEFVVVDEAQNKWFKNNGGNFQVQMRPPVGQHHHHGGEQQQHSAPSSGKIGRKNRDVMQLLSKNKCSTTDDNNVNKATTTGATPKTTSAFADLVIKSLQEKDGYQVLSKKVFKLGEKEILALLSQVQGGIKVHVATNHADPLILHWALAKKAGEWLAPPPGILPAGSTLLEMACETSFSDAELDGLHYQVLEIELDEDSYKGMPFVLRSNQTWMKNGTSDFYLDFSRRTAKTSEDTSETGKRTAKALLETIADLEEDAQRSLMHRFNIAADLVEQAKDAGQLGLAGLLVWMRFMATRQLIWNKNYNVKPREISQAQDRFTDNLQNLYKIYPQHREMLRMIMFAVGRGGQGDVGQRIRDEILVIQRNNNCMGGMMEEWHQKLHNNTSPDDVVICQALMDYMNSGLDIKVYWDTLNKNGITKERLLSYDHPIHSEPNLKNEQKEGLLRDLTNYMRSLKAVHSGADLESAIGTCAGYTSESQGFMVGVEVNPVKGLPSGFPELLKFVLDHIEDKSVESLVEGLLEARAELRPLLFNSTERLKDLIFLDLALDSTVRTAIERSYENLNNAAPEKIMYFIGLVVENLALSTDDNENLLCCLKGWNHALEMSKRSDNQWALYAKAFLDRTRLALATKGEEYHDILQPSAEYLGSLLGIEQWTLSIFTEEIIRSGSAASLSLLLNRLDPVLRNVANLGSWQIISPIDVAGYVVVVDQLLTVQHKSYEKPTVLVVRGVKGEEEIPDGVVAVLTPDMPDVLSHVSVRARNSKVLFATCFDPNILSELEQNEGKVLSLKPASVDISYREIPESELLVSSSPDAPDGAPSLSLVKKKFVGKYAISAEEFSDEMVGAKSRNIAYLNGKVPSWVSVPTSVALPFGTFETVLSDKINKEVSQELQILMDKLNQGELGALNEIRNTVLNLTAPTCLVNDLKEKMQGAGMPWPGDEGEQRWEQAWTAIKKVWASKWNERAYLSTRKVKLDHANLSMSVLVQQVVSADYAFVIHTTNPSSGEHSEIYAEVVKGLGETLVGAFPGRAMSFVCNKDNLDSPKVLGYPSKPIGLFIKKSIIFRSDSNGEDLEGYAGAGLYDSVPMDKEEEVVLDYTSDKLVTDCDFRKSILSSIARAGYEIEQLYGGSPQDIEGVVKDGKIYVVQTRPQM</sequence>
<proteinExistence type="predicted"/>
<reference evidence="1" key="2">
    <citation type="submission" date="2025-09" db="UniProtKB">
        <authorList>
            <consortium name="EnsemblPlants"/>
        </authorList>
    </citation>
    <scope>IDENTIFICATION</scope>
</reference>
<reference evidence="1" key="1">
    <citation type="submission" date="2021-05" db="EMBL/GenBank/DDBJ databases">
        <authorList>
            <person name="Scholz U."/>
            <person name="Mascher M."/>
            <person name="Fiebig A."/>
        </authorList>
    </citation>
    <scope>NUCLEOTIDE SEQUENCE [LARGE SCALE GENOMIC DNA]</scope>
</reference>
<keyword evidence="2" id="KW-1185">Reference proteome</keyword>
<evidence type="ECO:0000313" key="2">
    <source>
        <dbReference type="Proteomes" id="UP001732700"/>
    </source>
</evidence>
<dbReference type="Proteomes" id="UP001732700">
    <property type="component" value="Chromosome 3A"/>
</dbReference>
<evidence type="ECO:0000313" key="1">
    <source>
        <dbReference type="EnsemblPlants" id="AVESA.00010b.r2.3AG0449420.1.CDS"/>
    </source>
</evidence>
<accession>A0ACD5VL47</accession>
<organism evidence="1 2">
    <name type="scientific">Avena sativa</name>
    <name type="common">Oat</name>
    <dbReference type="NCBI Taxonomy" id="4498"/>
    <lineage>
        <taxon>Eukaryota</taxon>
        <taxon>Viridiplantae</taxon>
        <taxon>Streptophyta</taxon>
        <taxon>Embryophyta</taxon>
        <taxon>Tracheophyta</taxon>
        <taxon>Spermatophyta</taxon>
        <taxon>Magnoliopsida</taxon>
        <taxon>Liliopsida</taxon>
        <taxon>Poales</taxon>
        <taxon>Poaceae</taxon>
        <taxon>BOP clade</taxon>
        <taxon>Pooideae</taxon>
        <taxon>Poodae</taxon>
        <taxon>Poeae</taxon>
        <taxon>Poeae Chloroplast Group 1 (Aveneae type)</taxon>
        <taxon>Aveninae</taxon>
        <taxon>Avena</taxon>
    </lineage>
</organism>
<protein>
    <submittedName>
        <fullName evidence="1">Uncharacterized protein</fullName>
    </submittedName>
</protein>